<keyword evidence="2" id="KW-0456">Lyase</keyword>
<dbReference type="Gene3D" id="3.20.20.190">
    <property type="entry name" value="Phosphatidylinositol (PI) phosphodiesterase"/>
    <property type="match status" value="1"/>
</dbReference>
<dbReference type="InterPro" id="IPR000909">
    <property type="entry name" value="PLipase_C_PInositol-sp_X_dom"/>
</dbReference>
<reference evidence="2" key="1">
    <citation type="submission" date="2016-10" db="EMBL/GenBank/DDBJ databases">
        <title>Sequence of Gallionella enrichment culture.</title>
        <authorList>
            <person name="Poehlein A."/>
            <person name="Muehling M."/>
            <person name="Daniel R."/>
        </authorList>
    </citation>
    <scope>NUCLEOTIDE SEQUENCE</scope>
</reference>
<dbReference type="AlphaFoldDB" id="A0A1J5PZJ0"/>
<protein>
    <submittedName>
        <fullName evidence="2">1-phosphatidylinositol phosphodiesterase</fullName>
        <ecNumber evidence="2">4.6.1.13</ecNumber>
    </submittedName>
</protein>
<dbReference type="PANTHER" id="PTHR13593">
    <property type="match status" value="1"/>
</dbReference>
<dbReference type="InterPro" id="IPR017946">
    <property type="entry name" value="PLC-like_Pdiesterase_TIM-brl"/>
</dbReference>
<evidence type="ECO:0000259" key="1">
    <source>
        <dbReference type="SMART" id="SM00148"/>
    </source>
</evidence>
<dbReference type="GO" id="GO:0004436">
    <property type="term" value="F:phosphatidylinositol diacylglycerol-lyase activity"/>
    <property type="evidence" value="ECO:0007669"/>
    <property type="project" value="UniProtKB-EC"/>
</dbReference>
<dbReference type="CDD" id="cd08586">
    <property type="entry name" value="PI-PLCc_BcPLC_like"/>
    <property type="match status" value="1"/>
</dbReference>
<dbReference type="PANTHER" id="PTHR13593:SF113">
    <property type="entry name" value="SI:DKEY-266F7.9"/>
    <property type="match status" value="1"/>
</dbReference>
<name>A0A1J5PZJ0_9ZZZZ</name>
<dbReference type="EMBL" id="MLJW01001746">
    <property type="protein sequence ID" value="OIQ76889.1"/>
    <property type="molecule type" value="Genomic_DNA"/>
</dbReference>
<dbReference type="SUPFAM" id="SSF51695">
    <property type="entry name" value="PLC-like phosphodiesterases"/>
    <property type="match status" value="1"/>
</dbReference>
<dbReference type="Pfam" id="PF00388">
    <property type="entry name" value="PI-PLC-X"/>
    <property type="match status" value="1"/>
</dbReference>
<evidence type="ECO:0000313" key="2">
    <source>
        <dbReference type="EMBL" id="OIQ76889.1"/>
    </source>
</evidence>
<organism evidence="2">
    <name type="scientific">mine drainage metagenome</name>
    <dbReference type="NCBI Taxonomy" id="410659"/>
    <lineage>
        <taxon>unclassified sequences</taxon>
        <taxon>metagenomes</taxon>
        <taxon>ecological metagenomes</taxon>
    </lineage>
</organism>
<comment type="caution">
    <text evidence="2">The sequence shown here is derived from an EMBL/GenBank/DDBJ whole genome shotgun (WGS) entry which is preliminary data.</text>
</comment>
<sequence>MRAATCTRAVLLLAALAFAPGAWAGNGAFSTSRDALVDHTDWMAALADDTPLQDLSIPGTHDSATGNLGSFATEIVRTQSMSLQHQLDAGVRALDIRCWQEHNSFTMHHGIVALGQNFGQVLQILHLFLLHHPHETILMRVKREGVGGGNTESFEQVFERYARTEGAQLFWHPTSIFPTLGAVRGKVVVLQDFSSKYDWGLPYDDFDIEDTYSVRTNWDLYRKWTVVREHLARAAKGFGKNYFVTYLSAAGGSFPYFVAGGRIWASDKAPHLSTGLTTPLFKNRYPDFPRAACLGPVCSIMFAGTNELVVDKILDTNPQPFVGIVMADFPGPELVGRIIAANHRFEAR</sequence>
<feature type="domain" description="Phosphatidylinositol-specific phospholipase C X" evidence="1">
    <location>
        <begin position="48"/>
        <end position="192"/>
    </location>
</feature>
<dbReference type="SMART" id="SM00148">
    <property type="entry name" value="PLCXc"/>
    <property type="match status" value="1"/>
</dbReference>
<accession>A0A1J5PZJ0</accession>
<dbReference type="PROSITE" id="PS50007">
    <property type="entry name" value="PIPLC_X_DOMAIN"/>
    <property type="match status" value="1"/>
</dbReference>
<dbReference type="InterPro" id="IPR051057">
    <property type="entry name" value="PI-PLC_domain"/>
</dbReference>
<dbReference type="GO" id="GO:0006629">
    <property type="term" value="P:lipid metabolic process"/>
    <property type="evidence" value="ECO:0007669"/>
    <property type="project" value="InterPro"/>
</dbReference>
<proteinExistence type="predicted"/>
<dbReference type="GO" id="GO:0008081">
    <property type="term" value="F:phosphoric diester hydrolase activity"/>
    <property type="evidence" value="ECO:0007669"/>
    <property type="project" value="InterPro"/>
</dbReference>
<dbReference type="EC" id="4.6.1.13" evidence="2"/>
<gene>
    <name evidence="2" type="primary">plcA</name>
    <name evidence="2" type="ORF">GALL_414230</name>
</gene>